<dbReference type="EMBL" id="JABAHY010000003">
    <property type="protein sequence ID" value="NLS09306.1"/>
    <property type="molecule type" value="Genomic_DNA"/>
</dbReference>
<reference evidence="2 3" key="1">
    <citation type="submission" date="2020-04" db="EMBL/GenBank/DDBJ databases">
        <title>Nesterenkonia sp. nov., isolated from marine sediment.</title>
        <authorList>
            <person name="Zhang G."/>
        </authorList>
    </citation>
    <scope>NUCLEOTIDE SEQUENCE [LARGE SCALE GENOMIC DNA]</scope>
    <source>
        <strain evidence="2 3">MY13</strain>
    </source>
</reference>
<comment type="caution">
    <text evidence="2">The sequence shown here is derived from an EMBL/GenBank/DDBJ whole genome shotgun (WGS) entry which is preliminary data.</text>
</comment>
<dbReference type="GO" id="GO:0016491">
    <property type="term" value="F:oxidoreductase activity"/>
    <property type="evidence" value="ECO:0007669"/>
    <property type="project" value="InterPro"/>
</dbReference>
<dbReference type="InterPro" id="IPR007037">
    <property type="entry name" value="SIP_rossman_dom"/>
</dbReference>
<protein>
    <submittedName>
        <fullName evidence="2">Siderophore-interacting protein</fullName>
    </submittedName>
</protein>
<feature type="domain" description="FAD-binding FR-type" evidence="1">
    <location>
        <begin position="11"/>
        <end position="154"/>
    </location>
</feature>
<dbReference type="Gene3D" id="2.40.30.10">
    <property type="entry name" value="Translation factors"/>
    <property type="match status" value="1"/>
</dbReference>
<name>A0A7X8TID1_9MICC</name>
<evidence type="ECO:0000313" key="3">
    <source>
        <dbReference type="Proteomes" id="UP000523139"/>
    </source>
</evidence>
<proteinExistence type="predicted"/>
<dbReference type="PROSITE" id="PS51384">
    <property type="entry name" value="FAD_FR"/>
    <property type="match status" value="1"/>
</dbReference>
<dbReference type="InterPro" id="IPR039261">
    <property type="entry name" value="FNR_nucleotide-bd"/>
</dbReference>
<dbReference type="Pfam" id="PF04954">
    <property type="entry name" value="SIP"/>
    <property type="match status" value="1"/>
</dbReference>
<dbReference type="InterPro" id="IPR017938">
    <property type="entry name" value="Riboflavin_synthase-like_b-brl"/>
</dbReference>
<dbReference type="InterPro" id="IPR039374">
    <property type="entry name" value="SIP_fam"/>
</dbReference>
<dbReference type="InterPro" id="IPR017927">
    <property type="entry name" value="FAD-bd_FR_type"/>
</dbReference>
<sequence length="321" mass="35439">MPATMTAPVPTRAFRTEVARTEILTPHFLRVTVTAEDLQHFGPAGGTEIAWDQRIKLFLPRPDGSYPEIGLLADPAPPVMQWYNAWRQLDETERNPIRTYTVRSIRHSQREVDIDFVLHTHDDGSSGPAASWAANAQPGAELIIIGPDRRAAESGGGIDFTPGSARNLLLAGDETAAPAICAILESLPADYTGHAYLEVPTLEDSLQAVETPSEVSITWLPREGAPLGSKLQEAVRSWGANWQRRLRAVPERTPGDREIPELGEEDLLWEVAQPQEFNDYAWLAGEAGVITGLRRHLVKELGLSRKQVSFMGYWRQGRPGA</sequence>
<gene>
    <name evidence="2" type="ORF">HGQ17_04650</name>
</gene>
<dbReference type="InterPro" id="IPR013113">
    <property type="entry name" value="SIP_FAD-bd"/>
</dbReference>
<dbReference type="CDD" id="cd06193">
    <property type="entry name" value="siderophore_interacting"/>
    <property type="match status" value="1"/>
</dbReference>
<keyword evidence="3" id="KW-1185">Reference proteome</keyword>
<dbReference type="Proteomes" id="UP000523139">
    <property type="component" value="Unassembled WGS sequence"/>
</dbReference>
<evidence type="ECO:0000313" key="2">
    <source>
        <dbReference type="EMBL" id="NLS09306.1"/>
    </source>
</evidence>
<accession>A0A7X8TID1</accession>
<dbReference type="PANTHER" id="PTHR30157">
    <property type="entry name" value="FERRIC REDUCTASE, NADPH-DEPENDENT"/>
    <property type="match status" value="1"/>
</dbReference>
<organism evidence="2 3">
    <name type="scientific">Nesterenkonia sedimenti</name>
    <dbReference type="NCBI Taxonomy" id="1463632"/>
    <lineage>
        <taxon>Bacteria</taxon>
        <taxon>Bacillati</taxon>
        <taxon>Actinomycetota</taxon>
        <taxon>Actinomycetes</taxon>
        <taxon>Micrococcales</taxon>
        <taxon>Micrococcaceae</taxon>
        <taxon>Nesterenkonia</taxon>
    </lineage>
</organism>
<dbReference type="SUPFAM" id="SSF63380">
    <property type="entry name" value="Riboflavin synthase domain-like"/>
    <property type="match status" value="1"/>
</dbReference>
<dbReference type="Pfam" id="PF08021">
    <property type="entry name" value="FAD_binding_9"/>
    <property type="match status" value="1"/>
</dbReference>
<evidence type="ECO:0000259" key="1">
    <source>
        <dbReference type="PROSITE" id="PS51384"/>
    </source>
</evidence>
<dbReference type="PANTHER" id="PTHR30157:SF0">
    <property type="entry name" value="NADPH-DEPENDENT FERRIC-CHELATE REDUCTASE"/>
    <property type="match status" value="1"/>
</dbReference>
<dbReference type="AlphaFoldDB" id="A0A7X8TID1"/>
<dbReference type="Gene3D" id="3.40.50.80">
    <property type="entry name" value="Nucleotide-binding domain of ferredoxin-NADP reductase (FNR) module"/>
    <property type="match status" value="1"/>
</dbReference>